<gene>
    <name evidence="1" type="ORF">NCTC13043_02479</name>
</gene>
<sequence length="215" mass="25575">MENIEELKEALCDVRRAHRIIYSYQARMLDLIKFISVKLNYTRIEGATKYFSNDIRKGRSEFAPLQIFENMWAWDFIYPYLMEYYIGEKKEENGDWIALSIIQYSDTGYFEMEGASHTKIDSFASEENSASKLLFIIEKKPQKVKNSVWDIKNIVMDKEYASKNFKFSVLNKNECRQGLYSFPIERFIDEKSSLQALQEFLDFCRNNDIVDWKMV</sequence>
<organism evidence="1 2">
    <name type="scientific">Prevotella pallens</name>
    <dbReference type="NCBI Taxonomy" id="60133"/>
    <lineage>
        <taxon>Bacteria</taxon>
        <taxon>Pseudomonadati</taxon>
        <taxon>Bacteroidota</taxon>
        <taxon>Bacteroidia</taxon>
        <taxon>Bacteroidales</taxon>
        <taxon>Prevotellaceae</taxon>
        <taxon>Prevotella</taxon>
    </lineage>
</organism>
<protein>
    <submittedName>
        <fullName evidence="1">Uncharacterized protein</fullName>
    </submittedName>
</protein>
<name>A0A379GAC1_9BACT</name>
<accession>A0A379GAC1</accession>
<dbReference type="RefSeq" id="WP_115084293.1">
    <property type="nucleotide sequence ID" value="NZ_UGTP01000005.1"/>
</dbReference>
<dbReference type="EMBL" id="UGTP01000005">
    <property type="protein sequence ID" value="SUC37980.1"/>
    <property type="molecule type" value="Genomic_DNA"/>
</dbReference>
<dbReference type="OrthoDB" id="1452526at2"/>
<evidence type="ECO:0000313" key="2">
    <source>
        <dbReference type="Proteomes" id="UP000254235"/>
    </source>
</evidence>
<reference evidence="1 2" key="1">
    <citation type="submission" date="2018-06" db="EMBL/GenBank/DDBJ databases">
        <authorList>
            <consortium name="Pathogen Informatics"/>
            <person name="Doyle S."/>
        </authorList>
    </citation>
    <scope>NUCLEOTIDE SEQUENCE [LARGE SCALE GENOMIC DNA]</scope>
    <source>
        <strain evidence="1 2">NCTC13043</strain>
    </source>
</reference>
<proteinExistence type="predicted"/>
<evidence type="ECO:0000313" key="1">
    <source>
        <dbReference type="EMBL" id="SUC37980.1"/>
    </source>
</evidence>
<dbReference type="GeneID" id="78572072"/>
<dbReference type="AlphaFoldDB" id="A0A379GAC1"/>
<dbReference type="Proteomes" id="UP000254235">
    <property type="component" value="Unassembled WGS sequence"/>
</dbReference>